<name>A0A8S1HWT5_9PELO</name>
<dbReference type="AlphaFoldDB" id="A0A8S1HWT5"/>
<keyword evidence="3" id="KW-0732">Signal</keyword>
<keyword evidence="2" id="KW-0812">Transmembrane</keyword>
<dbReference type="EMBL" id="CAJGYM010000138">
    <property type="protein sequence ID" value="CAD6198774.1"/>
    <property type="molecule type" value="Genomic_DNA"/>
</dbReference>
<evidence type="ECO:0000256" key="2">
    <source>
        <dbReference type="SAM" id="Phobius"/>
    </source>
</evidence>
<evidence type="ECO:0000256" key="1">
    <source>
        <dbReference type="SAM" id="MobiDB-lite"/>
    </source>
</evidence>
<protein>
    <submittedName>
        <fullName evidence="4">Uncharacterized protein</fullName>
    </submittedName>
</protein>
<reference evidence="4" key="1">
    <citation type="submission" date="2020-10" db="EMBL/GenBank/DDBJ databases">
        <authorList>
            <person name="Kikuchi T."/>
        </authorList>
    </citation>
    <scope>NUCLEOTIDE SEQUENCE</scope>
    <source>
        <strain evidence="4">NKZ352</strain>
    </source>
</reference>
<evidence type="ECO:0000313" key="5">
    <source>
        <dbReference type="Proteomes" id="UP000835052"/>
    </source>
</evidence>
<feature type="compositionally biased region" description="Low complexity" evidence="1">
    <location>
        <begin position="211"/>
        <end position="230"/>
    </location>
</feature>
<feature type="transmembrane region" description="Helical" evidence="2">
    <location>
        <begin position="245"/>
        <end position="271"/>
    </location>
</feature>
<organism evidence="4 5">
    <name type="scientific">Caenorhabditis auriculariae</name>
    <dbReference type="NCBI Taxonomy" id="2777116"/>
    <lineage>
        <taxon>Eukaryota</taxon>
        <taxon>Metazoa</taxon>
        <taxon>Ecdysozoa</taxon>
        <taxon>Nematoda</taxon>
        <taxon>Chromadorea</taxon>
        <taxon>Rhabditida</taxon>
        <taxon>Rhabditina</taxon>
        <taxon>Rhabditomorpha</taxon>
        <taxon>Rhabditoidea</taxon>
        <taxon>Rhabditidae</taxon>
        <taxon>Peloderinae</taxon>
        <taxon>Caenorhabditis</taxon>
    </lineage>
</organism>
<proteinExistence type="predicted"/>
<feature type="signal peptide" evidence="3">
    <location>
        <begin position="1"/>
        <end position="16"/>
    </location>
</feature>
<feature type="chain" id="PRO_5035748212" evidence="3">
    <location>
        <begin position="17"/>
        <end position="286"/>
    </location>
</feature>
<gene>
    <name evidence="4" type="ORF">CAUJ_LOCUS14680</name>
</gene>
<keyword evidence="2" id="KW-0472">Membrane</keyword>
<dbReference type="OrthoDB" id="5799308at2759"/>
<feature type="region of interest" description="Disordered" evidence="1">
    <location>
        <begin position="188"/>
        <end position="230"/>
    </location>
</feature>
<accession>A0A8S1HWT5</accession>
<keyword evidence="5" id="KW-1185">Reference proteome</keyword>
<feature type="compositionally biased region" description="Polar residues" evidence="1">
    <location>
        <begin position="188"/>
        <end position="199"/>
    </location>
</feature>
<dbReference type="Proteomes" id="UP000835052">
    <property type="component" value="Unassembled WGS sequence"/>
</dbReference>
<keyword evidence="2" id="KW-1133">Transmembrane helix</keyword>
<comment type="caution">
    <text evidence="4">The sequence shown here is derived from an EMBL/GenBank/DDBJ whole genome shotgun (WGS) entry which is preliminary data.</text>
</comment>
<sequence length="286" mass="32361">MLIFFLFILFPGAVFARLLRINEWYSFKFDSHAILDVNVFATCDKFTMIFGTEKDELTRLRFRFDDLFLKKLDVDSLDHIELPRTSKVDGGCREMRRKALRINVTANENEIEFRIADQVIKRPFELPVRKLQVAIPQNVPCCLIRGLLLTDIQGLMTPTAVSNLQRVSSKFRVTVQKSTTAKSQMILATSTPRSNSISKGTEELEVERMPSTSQTPSDDSSASSTTSSGITKSWTHTVNEEWSTTFIVCCTVITGLMSTLVLFGVFMFFYLMTKPKGGKSPYSIDT</sequence>
<evidence type="ECO:0000256" key="3">
    <source>
        <dbReference type="SAM" id="SignalP"/>
    </source>
</evidence>
<evidence type="ECO:0000313" key="4">
    <source>
        <dbReference type="EMBL" id="CAD6198774.1"/>
    </source>
</evidence>